<keyword evidence="2" id="KW-1185">Reference proteome</keyword>
<evidence type="ECO:0000313" key="2">
    <source>
        <dbReference type="Proteomes" id="UP000076532"/>
    </source>
</evidence>
<protein>
    <submittedName>
        <fullName evidence="1">Uncharacterized protein</fullName>
    </submittedName>
</protein>
<dbReference type="Proteomes" id="UP000076532">
    <property type="component" value="Unassembled WGS sequence"/>
</dbReference>
<evidence type="ECO:0000313" key="1">
    <source>
        <dbReference type="EMBL" id="KZP25837.1"/>
    </source>
</evidence>
<dbReference type="EMBL" id="KV417518">
    <property type="protein sequence ID" value="KZP25837.1"/>
    <property type="molecule type" value="Genomic_DNA"/>
</dbReference>
<name>A0A166P8P8_9AGAM</name>
<organism evidence="1 2">
    <name type="scientific">Athelia psychrophila</name>
    <dbReference type="NCBI Taxonomy" id="1759441"/>
    <lineage>
        <taxon>Eukaryota</taxon>
        <taxon>Fungi</taxon>
        <taxon>Dikarya</taxon>
        <taxon>Basidiomycota</taxon>
        <taxon>Agaricomycotina</taxon>
        <taxon>Agaricomycetes</taxon>
        <taxon>Agaricomycetidae</taxon>
        <taxon>Atheliales</taxon>
        <taxon>Atheliaceae</taxon>
        <taxon>Athelia</taxon>
    </lineage>
</organism>
<dbReference type="AlphaFoldDB" id="A0A166P8P8"/>
<sequence>MRPTFRHLHLLQRAPRRDAFLSLAYPSAAPARTDPPRQLPPTQHSTIPAMLILYLASFVNYPRQGCVAARDQTALRVVTAGLPPQHVTHPWCGTSAPHTEFKHSSADVIVRVEVTRSQDKNDQG</sequence>
<accession>A0A166P8P8</accession>
<gene>
    <name evidence="1" type="ORF">FIBSPDRAFT_887801</name>
</gene>
<proteinExistence type="predicted"/>
<reference evidence="1 2" key="1">
    <citation type="journal article" date="2016" name="Mol. Biol. Evol.">
        <title>Comparative Genomics of Early-Diverging Mushroom-Forming Fungi Provides Insights into the Origins of Lignocellulose Decay Capabilities.</title>
        <authorList>
            <person name="Nagy L.G."/>
            <person name="Riley R."/>
            <person name="Tritt A."/>
            <person name="Adam C."/>
            <person name="Daum C."/>
            <person name="Floudas D."/>
            <person name="Sun H."/>
            <person name="Yadav J.S."/>
            <person name="Pangilinan J."/>
            <person name="Larsson K.H."/>
            <person name="Matsuura K."/>
            <person name="Barry K."/>
            <person name="Labutti K."/>
            <person name="Kuo R."/>
            <person name="Ohm R.A."/>
            <person name="Bhattacharya S.S."/>
            <person name="Shirouzu T."/>
            <person name="Yoshinaga Y."/>
            <person name="Martin F.M."/>
            <person name="Grigoriev I.V."/>
            <person name="Hibbett D.S."/>
        </authorList>
    </citation>
    <scope>NUCLEOTIDE SEQUENCE [LARGE SCALE GENOMIC DNA]</scope>
    <source>
        <strain evidence="1 2">CBS 109695</strain>
    </source>
</reference>